<dbReference type="Pfam" id="PF18885">
    <property type="entry name" value="DUF5648"/>
    <property type="match status" value="1"/>
</dbReference>
<dbReference type="InterPro" id="IPR043708">
    <property type="entry name" value="DUF5648"/>
</dbReference>
<dbReference type="OrthoDB" id="9971254at2759"/>
<keyword evidence="4" id="KW-1185">Reference proteome</keyword>
<evidence type="ECO:0000259" key="2">
    <source>
        <dbReference type="Pfam" id="PF18885"/>
    </source>
</evidence>
<gene>
    <name evidence="3" type="ORF">LAESUDRAFT_3536</name>
</gene>
<reference evidence="3 4" key="1">
    <citation type="journal article" date="2016" name="Mol. Biol. Evol.">
        <title>Comparative Genomics of Early-Diverging Mushroom-Forming Fungi Provides Insights into the Origins of Lignocellulose Decay Capabilities.</title>
        <authorList>
            <person name="Nagy L.G."/>
            <person name="Riley R."/>
            <person name="Tritt A."/>
            <person name="Adam C."/>
            <person name="Daum C."/>
            <person name="Floudas D."/>
            <person name="Sun H."/>
            <person name="Yadav J.S."/>
            <person name="Pangilinan J."/>
            <person name="Larsson K.H."/>
            <person name="Matsuura K."/>
            <person name="Barry K."/>
            <person name="Labutti K."/>
            <person name="Kuo R."/>
            <person name="Ohm R.A."/>
            <person name="Bhattacharya S.S."/>
            <person name="Shirouzu T."/>
            <person name="Yoshinaga Y."/>
            <person name="Martin F.M."/>
            <person name="Grigoriev I.V."/>
            <person name="Hibbett D.S."/>
        </authorList>
    </citation>
    <scope>NUCLEOTIDE SEQUENCE [LARGE SCALE GENOMIC DNA]</scope>
    <source>
        <strain evidence="3 4">93-53</strain>
    </source>
</reference>
<dbReference type="GeneID" id="63819170"/>
<name>A0A165I321_9APHY</name>
<evidence type="ECO:0000313" key="3">
    <source>
        <dbReference type="EMBL" id="KZT12527.1"/>
    </source>
</evidence>
<feature type="signal peptide" evidence="1">
    <location>
        <begin position="1"/>
        <end position="23"/>
    </location>
</feature>
<dbReference type="Proteomes" id="UP000076871">
    <property type="component" value="Unassembled WGS sequence"/>
</dbReference>
<dbReference type="AlphaFoldDB" id="A0A165I321"/>
<keyword evidence="1" id="KW-0732">Signal</keyword>
<sequence>MFTCNIVRILPLVLAALLMTANAVRTLEQPLNEQLLPTLSDCGKFSKSVAFVRSYSASAKDHFYTTDAVEMDIAVDKQGYKFQGDAGRVFSYQFGKTVPLYRMYSVTAKDHFYTTLKWEAENAVDRLKYTAEGTAAFVYSEQICGGIPFYRMYNANATDHFYTTSQSQRDNAIIEHGYVDEGIVCYILPTYD</sequence>
<feature type="domain" description="DUF5648" evidence="2">
    <location>
        <begin position="51"/>
        <end position="188"/>
    </location>
</feature>
<dbReference type="RefSeq" id="XP_040770037.1">
    <property type="nucleotide sequence ID" value="XM_040902139.1"/>
</dbReference>
<evidence type="ECO:0000256" key="1">
    <source>
        <dbReference type="SAM" id="SignalP"/>
    </source>
</evidence>
<protein>
    <recommendedName>
        <fullName evidence="2">DUF5648 domain-containing protein</fullName>
    </recommendedName>
</protein>
<dbReference type="EMBL" id="KV427605">
    <property type="protein sequence ID" value="KZT12527.1"/>
    <property type="molecule type" value="Genomic_DNA"/>
</dbReference>
<feature type="chain" id="PRO_5007859029" description="DUF5648 domain-containing protein" evidence="1">
    <location>
        <begin position="24"/>
        <end position="192"/>
    </location>
</feature>
<dbReference type="InParanoid" id="A0A165I321"/>
<evidence type="ECO:0000313" key="4">
    <source>
        <dbReference type="Proteomes" id="UP000076871"/>
    </source>
</evidence>
<accession>A0A165I321</accession>
<organism evidence="3 4">
    <name type="scientific">Laetiporus sulphureus 93-53</name>
    <dbReference type="NCBI Taxonomy" id="1314785"/>
    <lineage>
        <taxon>Eukaryota</taxon>
        <taxon>Fungi</taxon>
        <taxon>Dikarya</taxon>
        <taxon>Basidiomycota</taxon>
        <taxon>Agaricomycotina</taxon>
        <taxon>Agaricomycetes</taxon>
        <taxon>Polyporales</taxon>
        <taxon>Laetiporus</taxon>
    </lineage>
</organism>
<proteinExistence type="predicted"/>